<feature type="domain" description="Reverse transcriptase" evidence="1">
    <location>
        <begin position="1"/>
        <end position="183"/>
    </location>
</feature>
<accession>A0A0B7BCU9</accession>
<dbReference type="EMBL" id="HACG01043070">
    <property type="protein sequence ID" value="CEK89935.1"/>
    <property type="molecule type" value="Transcribed_RNA"/>
</dbReference>
<proteinExistence type="predicted"/>
<dbReference type="PANTHER" id="PTHR31635:SF196">
    <property type="entry name" value="REVERSE TRANSCRIPTASE DOMAIN-CONTAINING PROTEIN-RELATED"/>
    <property type="match status" value="1"/>
</dbReference>
<sequence length="183" mass="21434">MNRHIKLKPFLHKLIHADQQCSVPHRNISKHTYLIRDIIQYTHQKNTQSAILSIDQEKAFDRVSHDFLHKITHDSNTGHYFSKWIKIIYKNPESRLLINHTLTDSFLLTRSVRQGCSLSPLLFVLVLEPVLEKIRQDPTIQGTFIPGLEDKKLTAYADDTVFFPSNYTSIRNIFKTHILQCRK</sequence>
<dbReference type="PANTHER" id="PTHR31635">
    <property type="entry name" value="REVERSE TRANSCRIPTASE DOMAIN-CONTAINING PROTEIN-RELATED"/>
    <property type="match status" value="1"/>
</dbReference>
<dbReference type="Pfam" id="PF00078">
    <property type="entry name" value="RVT_1"/>
    <property type="match status" value="1"/>
</dbReference>
<protein>
    <recommendedName>
        <fullName evidence="1">Reverse transcriptase domain-containing protein</fullName>
    </recommendedName>
</protein>
<dbReference type="InterPro" id="IPR000477">
    <property type="entry name" value="RT_dom"/>
</dbReference>
<evidence type="ECO:0000259" key="1">
    <source>
        <dbReference type="PROSITE" id="PS50878"/>
    </source>
</evidence>
<evidence type="ECO:0000313" key="2">
    <source>
        <dbReference type="EMBL" id="CEK89935.1"/>
    </source>
</evidence>
<dbReference type="SUPFAM" id="SSF56672">
    <property type="entry name" value="DNA/RNA polymerases"/>
    <property type="match status" value="1"/>
</dbReference>
<gene>
    <name evidence="2" type="primary">ORF173679</name>
</gene>
<name>A0A0B7BCU9_9EUPU</name>
<reference evidence="2" key="1">
    <citation type="submission" date="2014-12" db="EMBL/GenBank/DDBJ databases">
        <title>Insight into the proteome of Arion vulgaris.</title>
        <authorList>
            <person name="Aradska J."/>
            <person name="Bulat T."/>
            <person name="Smidak R."/>
            <person name="Sarate P."/>
            <person name="Gangsoo J."/>
            <person name="Sialana F."/>
            <person name="Bilban M."/>
            <person name="Lubec G."/>
        </authorList>
    </citation>
    <scope>NUCLEOTIDE SEQUENCE</scope>
    <source>
        <tissue evidence="2">Skin</tissue>
    </source>
</reference>
<organism evidence="2">
    <name type="scientific">Arion vulgaris</name>
    <dbReference type="NCBI Taxonomy" id="1028688"/>
    <lineage>
        <taxon>Eukaryota</taxon>
        <taxon>Metazoa</taxon>
        <taxon>Spiralia</taxon>
        <taxon>Lophotrochozoa</taxon>
        <taxon>Mollusca</taxon>
        <taxon>Gastropoda</taxon>
        <taxon>Heterobranchia</taxon>
        <taxon>Euthyneura</taxon>
        <taxon>Panpulmonata</taxon>
        <taxon>Eupulmonata</taxon>
        <taxon>Stylommatophora</taxon>
        <taxon>Helicina</taxon>
        <taxon>Arionoidea</taxon>
        <taxon>Arionidae</taxon>
        <taxon>Arion</taxon>
    </lineage>
</organism>
<dbReference type="PROSITE" id="PS50878">
    <property type="entry name" value="RT_POL"/>
    <property type="match status" value="1"/>
</dbReference>
<dbReference type="AlphaFoldDB" id="A0A0B7BCU9"/>
<dbReference type="InterPro" id="IPR043502">
    <property type="entry name" value="DNA/RNA_pol_sf"/>
</dbReference>